<keyword evidence="2" id="KW-1185">Reference proteome</keyword>
<accession>A0ABY6HP62</accession>
<dbReference type="Proteomes" id="UP001208689">
    <property type="component" value="Chromosome"/>
</dbReference>
<gene>
    <name evidence="1" type="ORF">NEF87_001501</name>
</gene>
<proteinExistence type="predicted"/>
<sequence>MIPDKFLKVLLETVLEQFSTIKTQLFRLQSILNTNWPNFNPSLLKIKNMKVDPTDFLENLSYRIQVLQTLHQAMNDTLIVIKTLIDNFYEHYLFPEQMRVDFPESDFFSVVFLTNEILIGSLLQYFMLDLTNVPMGYIVVAKNKELMKIKPLSAERIRRNMNRSNFDVSIDEIHSILSILIAHNYVEQCGGSDSPEMLYRFIKDFTLSGNSEVIFNKKIRNLIEWIIGIWRSLYNLRSLDMPIPENYACCEFLEETVSRAATQGYLNASNVIENIIGYYQMLENEKL</sequence>
<protein>
    <submittedName>
        <fullName evidence="1">Uncharacterized protein</fullName>
    </submittedName>
</protein>
<evidence type="ECO:0000313" key="1">
    <source>
        <dbReference type="EMBL" id="UYP45216.1"/>
    </source>
</evidence>
<dbReference type="EMBL" id="CP104013">
    <property type="protein sequence ID" value="UYP45216.1"/>
    <property type="molecule type" value="Genomic_DNA"/>
</dbReference>
<reference evidence="1" key="1">
    <citation type="submission" date="2022-09" db="EMBL/GenBank/DDBJ databases">
        <title>Actin cytoskeleton and complex cell architecture in an #Asgard archaeon.</title>
        <authorList>
            <person name="Ponce Toledo R.I."/>
            <person name="Schleper C."/>
            <person name="Rodrigues Oliveira T."/>
            <person name="Wollweber F."/>
            <person name="Xu J."/>
            <person name="Rittmann S."/>
            <person name="Klingl A."/>
            <person name="Pilhofer M."/>
        </authorList>
    </citation>
    <scope>NUCLEOTIDE SEQUENCE</scope>
    <source>
        <strain evidence="1">B-35</strain>
    </source>
</reference>
<name>A0ABY6HP62_9ARCH</name>
<evidence type="ECO:0000313" key="2">
    <source>
        <dbReference type="Proteomes" id="UP001208689"/>
    </source>
</evidence>
<organism evidence="1 2">
    <name type="scientific">Candidatus Lokiarchaeum ossiferum</name>
    <dbReference type="NCBI Taxonomy" id="2951803"/>
    <lineage>
        <taxon>Archaea</taxon>
        <taxon>Promethearchaeati</taxon>
        <taxon>Promethearchaeota</taxon>
        <taxon>Promethearchaeia</taxon>
        <taxon>Promethearchaeales</taxon>
        <taxon>Promethearchaeaceae</taxon>
        <taxon>Candidatus Lokiarchaeum</taxon>
    </lineage>
</organism>